<feature type="region of interest" description="Disordered" evidence="9">
    <location>
        <begin position="162"/>
        <end position="192"/>
    </location>
</feature>
<dbReference type="GO" id="GO:0070536">
    <property type="term" value="P:protein K63-linked deubiquitination"/>
    <property type="evidence" value="ECO:0007669"/>
    <property type="project" value="InterPro"/>
</dbReference>
<dbReference type="STRING" id="763665.A0A2G5BAE8"/>
<evidence type="ECO:0000256" key="9">
    <source>
        <dbReference type="SAM" id="MobiDB-lite"/>
    </source>
</evidence>
<dbReference type="GO" id="GO:0046872">
    <property type="term" value="F:metal ion binding"/>
    <property type="evidence" value="ECO:0007669"/>
    <property type="project" value="UniProtKB-KW"/>
</dbReference>
<dbReference type="SMART" id="SM00232">
    <property type="entry name" value="JAB_MPN"/>
    <property type="match status" value="1"/>
</dbReference>
<evidence type="ECO:0000256" key="1">
    <source>
        <dbReference type="ARBA" id="ARBA00001947"/>
    </source>
</evidence>
<evidence type="ECO:0000256" key="8">
    <source>
        <dbReference type="ARBA" id="ARBA00023049"/>
    </source>
</evidence>
<dbReference type="InterPro" id="IPR015063">
    <property type="entry name" value="USP8_dimer"/>
</dbReference>
<evidence type="ECO:0000256" key="3">
    <source>
        <dbReference type="ARBA" id="ARBA00022670"/>
    </source>
</evidence>
<comment type="similarity">
    <text evidence="2">Belongs to the peptidase M67C family.</text>
</comment>
<reference evidence="11 12" key="1">
    <citation type="journal article" date="2015" name="Genome Biol. Evol.">
        <title>Phylogenomic analyses indicate that early fungi evolved digesting cell walls of algal ancestors of land plants.</title>
        <authorList>
            <person name="Chang Y."/>
            <person name="Wang S."/>
            <person name="Sekimoto S."/>
            <person name="Aerts A.L."/>
            <person name="Choi C."/>
            <person name="Clum A."/>
            <person name="LaButti K.M."/>
            <person name="Lindquist E.A."/>
            <person name="Yee Ngan C."/>
            <person name="Ohm R.A."/>
            <person name="Salamov A.A."/>
            <person name="Grigoriev I.V."/>
            <person name="Spatafora J.W."/>
            <person name="Berbee M.L."/>
        </authorList>
    </citation>
    <scope>NUCLEOTIDE SEQUENCE [LARGE SCALE GENOMIC DNA]</scope>
    <source>
        <strain evidence="11 12">NRRL 1564</strain>
    </source>
</reference>
<feature type="compositionally biased region" description="Low complexity" evidence="9">
    <location>
        <begin position="321"/>
        <end position="335"/>
    </location>
</feature>
<sequence length="596" mass="65874">MSATNNKQVEKAASTKSQVLWKPGERICSLEELYRAADIRLSRNVPIGNYYKELEETLAKAKKRLMEQDLQYAYVFYLRYATVVVKHLPNQPDYNNPEYAKSRERASKNAKKALTTLERLQPILQQRYDMYVKYLLSLPRPKATVSTYSTRRGMSDRILSSSFDNAPPARAHAGSDALQGAARKDKHANREVVDSSGEFSLANALHGLDLDKKRNGRASVQANAGYARFAPKEELLIEYPSVSSTNKTTLAPVAPAAPILSVPPATAPPHDYRTSHTLSSAYPKFTIPEPQLQTQMLQPALPPRPEYAVGSSSGAPDHNISPSPASVSASPVSPSYATGYHSAPVPLQKPLPIPPQHSHELQPPPRGDDENAQPAVPPKPREYHDGAPVESVTEKFMPPCFIGSNHHSLTEGGARMRPIQVPEGIFEEFIDIATDNTRANLETCGVLCGRQVPGQDALIMTTLIIPKQRATSDTCTTEHEEELFAEQMDRDLITLGWIHTHPSQTCFMSSLDLHTQCSYQIMLPEAIAIVCSPSYQPRFGIFRLTDPSGIDTIQNCKEKSAFHPHDDSKIIYTNASDGSHVLLANYDFDIVDIRGV</sequence>
<dbReference type="GO" id="GO:0016020">
    <property type="term" value="C:membrane"/>
    <property type="evidence" value="ECO:0007669"/>
    <property type="project" value="TreeGrafter"/>
</dbReference>
<name>A0A2G5BAE8_COERN</name>
<feature type="region of interest" description="Disordered" evidence="9">
    <location>
        <begin position="301"/>
        <end position="386"/>
    </location>
</feature>
<dbReference type="PANTHER" id="PTHR12947:SF13">
    <property type="entry name" value="FI19924P1"/>
    <property type="match status" value="1"/>
</dbReference>
<keyword evidence="5" id="KW-0833">Ubl conjugation pathway</keyword>
<gene>
    <name evidence="11" type="ORF">COEREDRAFT_81680</name>
</gene>
<evidence type="ECO:0000313" key="12">
    <source>
        <dbReference type="Proteomes" id="UP000242474"/>
    </source>
</evidence>
<dbReference type="Gene3D" id="1.20.58.80">
    <property type="entry name" value="Phosphotransferase system, lactose/cellobiose-type IIA subunit"/>
    <property type="match status" value="1"/>
</dbReference>
<keyword evidence="12" id="KW-1185">Reference proteome</keyword>
<organism evidence="11 12">
    <name type="scientific">Coemansia reversa (strain ATCC 12441 / NRRL 1564)</name>
    <dbReference type="NCBI Taxonomy" id="763665"/>
    <lineage>
        <taxon>Eukaryota</taxon>
        <taxon>Fungi</taxon>
        <taxon>Fungi incertae sedis</taxon>
        <taxon>Zoopagomycota</taxon>
        <taxon>Kickxellomycotina</taxon>
        <taxon>Kickxellomycetes</taxon>
        <taxon>Kickxellales</taxon>
        <taxon>Kickxellaceae</taxon>
        <taxon>Coemansia</taxon>
    </lineage>
</organism>
<dbReference type="Proteomes" id="UP000242474">
    <property type="component" value="Unassembled WGS sequence"/>
</dbReference>
<proteinExistence type="inferred from homology"/>
<evidence type="ECO:0000256" key="6">
    <source>
        <dbReference type="ARBA" id="ARBA00022801"/>
    </source>
</evidence>
<evidence type="ECO:0000256" key="2">
    <source>
        <dbReference type="ARBA" id="ARBA00010981"/>
    </source>
</evidence>
<keyword evidence="8" id="KW-0482">Metalloprotease</keyword>
<dbReference type="Pfam" id="PF01398">
    <property type="entry name" value="JAB"/>
    <property type="match status" value="1"/>
</dbReference>
<comment type="cofactor">
    <cofactor evidence="1">
        <name>Zn(2+)</name>
        <dbReference type="ChEBI" id="CHEBI:29105"/>
    </cofactor>
</comment>
<dbReference type="InterPro" id="IPR037518">
    <property type="entry name" value="MPN"/>
</dbReference>
<evidence type="ECO:0000313" key="11">
    <source>
        <dbReference type="EMBL" id="PIA15988.1"/>
    </source>
</evidence>
<keyword evidence="3" id="KW-0645">Protease</keyword>
<keyword evidence="6" id="KW-0378">Hydrolase</keyword>
<dbReference type="GO" id="GO:0061578">
    <property type="term" value="F:K63-linked deubiquitinase activity"/>
    <property type="evidence" value="ECO:0007669"/>
    <property type="project" value="InterPro"/>
</dbReference>
<dbReference type="PANTHER" id="PTHR12947">
    <property type="entry name" value="AMSH-LIKE PROTEASE"/>
    <property type="match status" value="1"/>
</dbReference>
<dbReference type="EMBL" id="KZ303503">
    <property type="protein sequence ID" value="PIA15988.1"/>
    <property type="molecule type" value="Genomic_DNA"/>
</dbReference>
<dbReference type="Pfam" id="PF08969">
    <property type="entry name" value="USP8_dimer"/>
    <property type="match status" value="1"/>
</dbReference>
<dbReference type="OrthoDB" id="3640at2759"/>
<dbReference type="GO" id="GO:0140492">
    <property type="term" value="F:metal-dependent deubiquitinase activity"/>
    <property type="evidence" value="ECO:0007669"/>
    <property type="project" value="InterPro"/>
</dbReference>
<dbReference type="SUPFAM" id="SSF102712">
    <property type="entry name" value="JAB1/MPN domain"/>
    <property type="match status" value="1"/>
</dbReference>
<dbReference type="PROSITE" id="PS50249">
    <property type="entry name" value="MPN"/>
    <property type="match status" value="1"/>
</dbReference>
<keyword evidence="4" id="KW-0479">Metal-binding</keyword>
<dbReference type="InterPro" id="IPR044098">
    <property type="entry name" value="STAMBP/STALP-like_MPN"/>
</dbReference>
<dbReference type="Gene3D" id="3.40.140.10">
    <property type="entry name" value="Cytidine Deaminase, domain 2"/>
    <property type="match status" value="1"/>
</dbReference>
<dbReference type="CDD" id="cd08066">
    <property type="entry name" value="MPN_AMSH_like"/>
    <property type="match status" value="1"/>
</dbReference>
<evidence type="ECO:0000256" key="5">
    <source>
        <dbReference type="ARBA" id="ARBA00022786"/>
    </source>
</evidence>
<feature type="domain" description="MPN" evidence="10">
    <location>
        <begin position="419"/>
        <end position="550"/>
    </location>
</feature>
<evidence type="ECO:0000256" key="7">
    <source>
        <dbReference type="ARBA" id="ARBA00022833"/>
    </source>
</evidence>
<protein>
    <submittedName>
        <fullName evidence="11">Mov34-domain-containing protein</fullName>
    </submittedName>
</protein>
<accession>A0A2G5BAE8</accession>
<dbReference type="InterPro" id="IPR000555">
    <property type="entry name" value="JAMM/MPN+_dom"/>
</dbReference>
<dbReference type="SUPFAM" id="SSF140856">
    <property type="entry name" value="USP8 N-terminal domain-like"/>
    <property type="match status" value="1"/>
</dbReference>
<keyword evidence="7" id="KW-0862">Zinc</keyword>
<dbReference type="GO" id="GO:0005768">
    <property type="term" value="C:endosome"/>
    <property type="evidence" value="ECO:0007669"/>
    <property type="project" value="TreeGrafter"/>
</dbReference>
<dbReference type="AlphaFoldDB" id="A0A2G5BAE8"/>
<evidence type="ECO:0000259" key="10">
    <source>
        <dbReference type="PROSITE" id="PS50249"/>
    </source>
</evidence>
<dbReference type="FunFam" id="3.40.140.10:FF:000033">
    <property type="entry name" value="AMSH-like protease sst2"/>
    <property type="match status" value="1"/>
</dbReference>
<dbReference type="GO" id="GO:0006508">
    <property type="term" value="P:proteolysis"/>
    <property type="evidence" value="ECO:0007669"/>
    <property type="project" value="UniProtKB-KW"/>
</dbReference>
<evidence type="ECO:0000256" key="4">
    <source>
        <dbReference type="ARBA" id="ARBA00022723"/>
    </source>
</evidence>